<sequence length="248" mass="26294">MTTVREVAPGVHLVQHAHVNCYLLEDTDGLTVVDAGLPGVWQQLGRAVREIGYRPRDVRAVLLTHAHFDHVGVARRLQERLGVPVWAHPEEVSLAAHPYRYAHENPRAAYPLRHPSAVPILTAMARAGALWVRGVTGLSPLTPGTTVEVPGRPEVVLSAGHTYGHCALHLPERGTLLSGDALVTLDPYTAETGPRIIAGAATADSDMALRSLDALAQTGASTVLPGHGEPWTGGIEVAVEHARAVGAS</sequence>
<organism evidence="2 3">
    <name type="scientific">Georgenia halotolerans</name>
    <dbReference type="NCBI Taxonomy" id="3028317"/>
    <lineage>
        <taxon>Bacteria</taxon>
        <taxon>Bacillati</taxon>
        <taxon>Actinomycetota</taxon>
        <taxon>Actinomycetes</taxon>
        <taxon>Micrococcales</taxon>
        <taxon>Bogoriellaceae</taxon>
        <taxon>Georgenia</taxon>
    </lineage>
</organism>
<dbReference type="PANTHER" id="PTHR42951">
    <property type="entry name" value="METALLO-BETA-LACTAMASE DOMAIN-CONTAINING"/>
    <property type="match status" value="1"/>
</dbReference>
<evidence type="ECO:0000313" key="2">
    <source>
        <dbReference type="EMBL" id="MDD9205852.1"/>
    </source>
</evidence>
<dbReference type="SUPFAM" id="SSF56281">
    <property type="entry name" value="Metallo-hydrolase/oxidoreductase"/>
    <property type="match status" value="1"/>
</dbReference>
<accession>A0ABT5TUV6</accession>
<proteinExistence type="predicted"/>
<name>A0ABT5TUV6_9MICO</name>
<evidence type="ECO:0000313" key="3">
    <source>
        <dbReference type="Proteomes" id="UP001165561"/>
    </source>
</evidence>
<dbReference type="InterPro" id="IPR050855">
    <property type="entry name" value="NDM-1-like"/>
</dbReference>
<evidence type="ECO:0000259" key="1">
    <source>
        <dbReference type="SMART" id="SM00849"/>
    </source>
</evidence>
<gene>
    <name evidence="2" type="ORF">PU560_05135</name>
</gene>
<protein>
    <submittedName>
        <fullName evidence="2">MBL fold metallo-hydrolase</fullName>
    </submittedName>
</protein>
<dbReference type="EMBL" id="JARACI010000685">
    <property type="protein sequence ID" value="MDD9205852.1"/>
    <property type="molecule type" value="Genomic_DNA"/>
</dbReference>
<reference evidence="2" key="1">
    <citation type="submission" date="2023-02" db="EMBL/GenBank/DDBJ databases">
        <title>Georgenia sp.10Sc9-8, isolated from a soil sample collected from the Taklamakan desert.</title>
        <authorList>
            <person name="Liu S."/>
        </authorList>
    </citation>
    <scope>NUCLEOTIDE SEQUENCE</scope>
    <source>
        <strain evidence="2">10Sc9-8</strain>
    </source>
</reference>
<dbReference type="Pfam" id="PF00753">
    <property type="entry name" value="Lactamase_B"/>
    <property type="match status" value="1"/>
</dbReference>
<dbReference type="Proteomes" id="UP001165561">
    <property type="component" value="Unassembled WGS sequence"/>
</dbReference>
<feature type="domain" description="Metallo-beta-lactamase" evidence="1">
    <location>
        <begin position="18"/>
        <end position="227"/>
    </location>
</feature>
<dbReference type="Gene3D" id="3.60.15.10">
    <property type="entry name" value="Ribonuclease Z/Hydroxyacylglutathione hydrolase-like"/>
    <property type="match status" value="1"/>
</dbReference>
<comment type="caution">
    <text evidence="2">The sequence shown here is derived from an EMBL/GenBank/DDBJ whole genome shotgun (WGS) entry which is preliminary data.</text>
</comment>
<keyword evidence="3" id="KW-1185">Reference proteome</keyword>
<dbReference type="InterPro" id="IPR001279">
    <property type="entry name" value="Metallo-B-lactamas"/>
</dbReference>
<dbReference type="CDD" id="cd07721">
    <property type="entry name" value="yflN-like_MBL-fold"/>
    <property type="match status" value="1"/>
</dbReference>
<dbReference type="PANTHER" id="PTHR42951:SF14">
    <property type="entry name" value="METALLO-BETA-LACTAMASE SUPERFAMILY PROTEIN"/>
    <property type="match status" value="1"/>
</dbReference>
<dbReference type="InterPro" id="IPR036866">
    <property type="entry name" value="RibonucZ/Hydroxyglut_hydro"/>
</dbReference>
<dbReference type="SMART" id="SM00849">
    <property type="entry name" value="Lactamase_B"/>
    <property type="match status" value="1"/>
</dbReference>